<evidence type="ECO:0000313" key="2">
    <source>
        <dbReference type="Proteomes" id="UP000019593"/>
    </source>
</evidence>
<evidence type="ECO:0000313" key="1">
    <source>
        <dbReference type="EMBL" id="AHM04130.1"/>
    </source>
</evidence>
<protein>
    <submittedName>
        <fullName evidence="1">Uncharacterized protein</fullName>
    </submittedName>
</protein>
<gene>
    <name evidence="1" type="ORF">roselon_01764</name>
</gene>
<dbReference type="HOGENOM" id="CLU_2719808_0_0_5"/>
<accession>W8SNL3</accession>
<sequence length="72" mass="7982">MTLSRLFSGVLVAFGLFALFVIWALTGPVGAVVAATLTYLLLRTCERQQDAQMALARKTRAEDLHRAFRGDR</sequence>
<dbReference type="AlphaFoldDB" id="W8SNL3"/>
<dbReference type="EMBL" id="CP004372">
    <property type="protein sequence ID" value="AHM04130.1"/>
    <property type="molecule type" value="Genomic_DNA"/>
</dbReference>
<keyword evidence="2" id="KW-1185">Reference proteome</keyword>
<reference evidence="1 2" key="1">
    <citation type="submission" date="2013-03" db="EMBL/GenBank/DDBJ databases">
        <authorList>
            <person name="Fiebig A."/>
            <person name="Goeker M."/>
            <person name="Klenk H.-P.P."/>
        </authorList>
    </citation>
    <scope>NUCLEOTIDE SEQUENCE [LARGE SCALE GENOMIC DNA]</scope>
    <source>
        <strain evidence="2">DSM 19469</strain>
    </source>
</reference>
<name>W8SNL3_9RHOB</name>
<dbReference type="Proteomes" id="UP000019593">
    <property type="component" value="Chromosome"/>
</dbReference>
<dbReference type="RefSeq" id="WP_156945898.1">
    <property type="nucleotide sequence ID" value="NZ_CP004372.1"/>
</dbReference>
<organism evidence="1 2">
    <name type="scientific">Roseicyclus elongatus DSM 19469</name>
    <dbReference type="NCBI Taxonomy" id="1294273"/>
    <lineage>
        <taxon>Bacteria</taxon>
        <taxon>Pseudomonadati</taxon>
        <taxon>Pseudomonadota</taxon>
        <taxon>Alphaproteobacteria</taxon>
        <taxon>Rhodobacterales</taxon>
        <taxon>Roseobacteraceae</taxon>
        <taxon>Roseicyclus</taxon>
    </lineage>
</organism>
<dbReference type="KEGG" id="red:roselon_01764"/>
<dbReference type="STRING" id="1294273.roselon_01764"/>
<proteinExistence type="predicted"/>